<keyword evidence="2" id="KW-1185">Reference proteome</keyword>
<reference evidence="1" key="1">
    <citation type="submission" date="2020-09" db="EMBL/GenBank/DDBJ databases">
        <title>Desulfogranum mesoprofundum gen. nov., sp. nov., a novel mesophilic, sulfate-reducing chemolithoautotroph isolated from a deep-sea hydrothermal vent chimney in the Suiyo Seamount.</title>
        <authorList>
            <person name="Hashimoto Y."/>
            <person name="Nakagawa S."/>
        </authorList>
    </citation>
    <scope>NUCLEOTIDE SEQUENCE</scope>
    <source>
        <strain evidence="1">KT2</strain>
    </source>
</reference>
<accession>A0A8D5FLH9</accession>
<sequence length="108" mass="12419">MRKTLFEQFGGVKEELFPVLFGLCDLSLEMHEHGLKNIFCTDSRIISMGSVPGRTENDGPEAVRERARFQEKWSAVLQSGDPYYNPGCYREAGLEDAEFERWYQGDFS</sequence>
<gene>
    <name evidence="1" type="ORF">DGMP_18860</name>
</gene>
<evidence type="ECO:0000313" key="2">
    <source>
        <dbReference type="Proteomes" id="UP000826725"/>
    </source>
</evidence>
<dbReference type="AlphaFoldDB" id="A0A8D5FLH9"/>
<dbReference type="Proteomes" id="UP000826725">
    <property type="component" value="Chromosome"/>
</dbReference>
<name>A0A8D5FLH9_9BACT</name>
<organism evidence="1 2">
    <name type="scientific">Desulfomarina profundi</name>
    <dbReference type="NCBI Taxonomy" id="2772557"/>
    <lineage>
        <taxon>Bacteria</taxon>
        <taxon>Pseudomonadati</taxon>
        <taxon>Thermodesulfobacteriota</taxon>
        <taxon>Desulfobulbia</taxon>
        <taxon>Desulfobulbales</taxon>
        <taxon>Desulfobulbaceae</taxon>
        <taxon>Desulfomarina</taxon>
    </lineage>
</organism>
<protein>
    <submittedName>
        <fullName evidence="1">Uncharacterized protein</fullName>
    </submittedName>
</protein>
<evidence type="ECO:0000313" key="1">
    <source>
        <dbReference type="EMBL" id="BCL61193.1"/>
    </source>
</evidence>
<dbReference type="KEGG" id="dbk:DGMP_18860"/>
<dbReference type="RefSeq" id="WP_228857225.1">
    <property type="nucleotide sequence ID" value="NZ_AP024086.1"/>
</dbReference>
<dbReference type="EMBL" id="AP024086">
    <property type="protein sequence ID" value="BCL61193.1"/>
    <property type="molecule type" value="Genomic_DNA"/>
</dbReference>
<proteinExistence type="predicted"/>